<dbReference type="PANTHER" id="PTHR46072:SF4">
    <property type="entry name" value="AMIDASE C550.07-RELATED"/>
    <property type="match status" value="1"/>
</dbReference>
<dbReference type="PROSITE" id="PS00571">
    <property type="entry name" value="AMIDASES"/>
    <property type="match status" value="1"/>
</dbReference>
<evidence type="ECO:0000256" key="2">
    <source>
        <dbReference type="ARBA" id="ARBA00009199"/>
    </source>
</evidence>
<evidence type="ECO:0000256" key="3">
    <source>
        <dbReference type="ARBA" id="ARBA00012922"/>
    </source>
</evidence>
<dbReference type="SUPFAM" id="SSF75304">
    <property type="entry name" value="Amidase signature (AS) enzymes"/>
    <property type="match status" value="1"/>
</dbReference>
<dbReference type="InterPro" id="IPR020556">
    <property type="entry name" value="Amidase_CS"/>
</dbReference>
<evidence type="ECO:0000313" key="8">
    <source>
        <dbReference type="Proteomes" id="UP000298493"/>
    </source>
</evidence>
<name>A0A4Z1PHY2_9PEZI</name>
<dbReference type="InterPro" id="IPR036928">
    <property type="entry name" value="AS_sf"/>
</dbReference>
<dbReference type="EMBL" id="SNSC02000001">
    <property type="protein sequence ID" value="TID27477.1"/>
    <property type="molecule type" value="Genomic_DNA"/>
</dbReference>
<comment type="catalytic activity">
    <reaction evidence="1">
        <text>a monocarboxylic acid amide + H2O = a monocarboxylate + NH4(+)</text>
        <dbReference type="Rhea" id="RHEA:12020"/>
        <dbReference type="ChEBI" id="CHEBI:15377"/>
        <dbReference type="ChEBI" id="CHEBI:28938"/>
        <dbReference type="ChEBI" id="CHEBI:35757"/>
        <dbReference type="ChEBI" id="CHEBI:83628"/>
        <dbReference type="EC" id="3.5.1.4"/>
    </reaction>
</comment>
<dbReference type="EC" id="3.5.1.4" evidence="3"/>
<keyword evidence="8" id="KW-1185">Reference proteome</keyword>
<dbReference type="Proteomes" id="UP000298493">
    <property type="component" value="Unassembled WGS sequence"/>
</dbReference>
<organism evidence="7 8">
    <name type="scientific">Venturia nashicola</name>
    <dbReference type="NCBI Taxonomy" id="86259"/>
    <lineage>
        <taxon>Eukaryota</taxon>
        <taxon>Fungi</taxon>
        <taxon>Dikarya</taxon>
        <taxon>Ascomycota</taxon>
        <taxon>Pezizomycotina</taxon>
        <taxon>Dothideomycetes</taxon>
        <taxon>Pleosporomycetidae</taxon>
        <taxon>Venturiales</taxon>
        <taxon>Venturiaceae</taxon>
        <taxon>Venturia</taxon>
    </lineage>
</organism>
<evidence type="ECO:0000256" key="1">
    <source>
        <dbReference type="ARBA" id="ARBA00001311"/>
    </source>
</evidence>
<evidence type="ECO:0000313" key="7">
    <source>
        <dbReference type="EMBL" id="TID27477.1"/>
    </source>
</evidence>
<proteinExistence type="inferred from homology"/>
<feature type="domain" description="Amidase" evidence="6">
    <location>
        <begin position="90"/>
        <end position="538"/>
    </location>
</feature>
<dbReference type="GO" id="GO:0004040">
    <property type="term" value="F:amidase activity"/>
    <property type="evidence" value="ECO:0007669"/>
    <property type="project" value="UniProtKB-EC"/>
</dbReference>
<evidence type="ECO:0000259" key="6">
    <source>
        <dbReference type="Pfam" id="PF01425"/>
    </source>
</evidence>
<dbReference type="AlphaFoldDB" id="A0A4Z1PHY2"/>
<dbReference type="STRING" id="86259.A0A4Z1PHY2"/>
<evidence type="ECO:0000256" key="5">
    <source>
        <dbReference type="SAM" id="MobiDB-lite"/>
    </source>
</evidence>
<gene>
    <name evidence="7" type="ORF">E6O75_ATG00244</name>
</gene>
<keyword evidence="4" id="KW-0378">Hydrolase</keyword>
<sequence length="741" mass="81909">MADPNGVPSAPKQQLVKRPWQVVASEQQKLRDSQIPKEWILECLPDESVANVMNVPYTCGLMTEKELALTEKDATDLLALMARGELKSYDLTLAFCKRAAIAQQLVNCLTQAFFDEALEHAKELDSIFQETGKPVGPYHGLPFSIKDQFNIKGKQSSAGYIAWVDNIAEEDAPVIKILRDAGAVFFCKTNNPQTLMHLETNSNVHGRTLNPFNRRLTPGGSSGGEGALVGFRGSPIGLGADGGGSIRSPAANNGLFGMKQTSGRVPLRGCTLSMTGCTSFPVVVGPICRSARDNEHFLKTIIGAEPSQTEQDIVPLPWRPISFNGKIKIGIMADDGVVRPHPPILAAVEGTKKVLAAHLVFEVADWTPWRHGEGYDIVRRLYFQDGGAENYSIMAETGEPPLPLSDWVMKESHTKKLTIDEAWVLNDKRDTFRNEFTKYWHSVPDAPNFIICPVGPSAAPLHDTARYWGYTAIFNLLDFPACTFPTGVLCSADQHPIDASYKPRDNEFDAYNWSNYDPLAFEGAPVCLQIVGKKWECERVMKAAELGVLMLKYCQVLDGEEDEDGIKFGIYGNLQALAVVTETGGELPTYKTLNKSFSAKATSLLSRYPKDVHDLNWSPAIATKFKVEKKRLHSEVVEIFLRNLVEDLETVSWKKETMSQKSQVTKITETEKALADARARIAELEKENIVVQSQKRPREDDSEVAPGESAGRNDGELDASKMFRQSLKRPRTSEASNTGPS</sequence>
<reference evidence="7 8" key="1">
    <citation type="submission" date="2019-04" db="EMBL/GenBank/DDBJ databases">
        <title>High contiguity whole genome sequence and gene annotation resource for two Venturia nashicola isolates.</title>
        <authorList>
            <person name="Prokchorchik M."/>
            <person name="Won K."/>
            <person name="Lee Y."/>
            <person name="Choi E.D."/>
            <person name="Segonzac C."/>
            <person name="Sohn K.H."/>
        </authorList>
    </citation>
    <scope>NUCLEOTIDE SEQUENCE [LARGE SCALE GENOMIC DNA]</scope>
    <source>
        <strain evidence="7 8">PRI2</strain>
    </source>
</reference>
<dbReference type="Gene3D" id="3.90.1300.10">
    <property type="entry name" value="Amidase signature (AS) domain"/>
    <property type="match status" value="1"/>
</dbReference>
<feature type="compositionally biased region" description="Basic and acidic residues" evidence="5">
    <location>
        <begin position="711"/>
        <end position="721"/>
    </location>
</feature>
<dbReference type="Pfam" id="PF01425">
    <property type="entry name" value="Amidase"/>
    <property type="match status" value="1"/>
</dbReference>
<dbReference type="PANTHER" id="PTHR46072">
    <property type="entry name" value="AMIDASE-RELATED-RELATED"/>
    <property type="match status" value="1"/>
</dbReference>
<comment type="similarity">
    <text evidence="2">Belongs to the amidase family.</text>
</comment>
<comment type="caution">
    <text evidence="7">The sequence shown here is derived from an EMBL/GenBank/DDBJ whole genome shotgun (WGS) entry which is preliminary data.</text>
</comment>
<evidence type="ECO:0000256" key="4">
    <source>
        <dbReference type="ARBA" id="ARBA00022801"/>
    </source>
</evidence>
<feature type="region of interest" description="Disordered" evidence="5">
    <location>
        <begin position="690"/>
        <end position="741"/>
    </location>
</feature>
<dbReference type="InterPro" id="IPR023631">
    <property type="entry name" value="Amidase_dom"/>
</dbReference>
<protein>
    <recommendedName>
        <fullName evidence="3">amidase</fullName>
        <ecNumber evidence="3">3.5.1.4</ecNumber>
    </recommendedName>
</protein>
<accession>A0A4Z1PHY2</accession>